<accession>A0A1A7BHU0</accession>
<gene>
    <name evidence="1" type="ORF">I603_1410</name>
</gene>
<name>A0A1A7BHU0_9SPHN</name>
<evidence type="ECO:0000313" key="1">
    <source>
        <dbReference type="EMBL" id="OBV11002.1"/>
    </source>
</evidence>
<dbReference type="AlphaFoldDB" id="A0A1A7BHU0"/>
<proteinExistence type="predicted"/>
<sequence length="52" mass="6190">MSFISFIGCTTDRHEPLRRDVTWDGKRYVGACRHCGAPIVRIARRNWRKRED</sequence>
<keyword evidence="2" id="KW-1185">Reference proteome</keyword>
<dbReference type="Proteomes" id="UP000092484">
    <property type="component" value="Unassembled WGS sequence"/>
</dbReference>
<protein>
    <submittedName>
        <fullName evidence="1">Uncharacterized protein</fullName>
    </submittedName>
</protein>
<evidence type="ECO:0000313" key="2">
    <source>
        <dbReference type="Proteomes" id="UP000092484"/>
    </source>
</evidence>
<comment type="caution">
    <text evidence="1">The sequence shown here is derived from an EMBL/GenBank/DDBJ whole genome shotgun (WGS) entry which is preliminary data.</text>
</comment>
<organism evidence="1 2">
    <name type="scientific">Erythrobacter dokdonensis DSW-74</name>
    <dbReference type="NCBI Taxonomy" id="1300349"/>
    <lineage>
        <taxon>Bacteria</taxon>
        <taxon>Pseudomonadati</taxon>
        <taxon>Pseudomonadota</taxon>
        <taxon>Alphaproteobacteria</taxon>
        <taxon>Sphingomonadales</taxon>
        <taxon>Erythrobacteraceae</taxon>
        <taxon>Erythrobacter/Porphyrobacter group</taxon>
        <taxon>Erythrobacter</taxon>
    </lineage>
</organism>
<reference evidence="1 2" key="1">
    <citation type="submission" date="2016-06" db="EMBL/GenBank/DDBJ databases">
        <title>Genome sequence of Porphyrobacter dokdonensis DSW-74.</title>
        <authorList>
            <person name="Kim J.F."/>
            <person name="Song J.Y."/>
        </authorList>
    </citation>
    <scope>NUCLEOTIDE SEQUENCE [LARGE SCALE GENOMIC DNA]</scope>
    <source>
        <strain evidence="1 2">DSW-74</strain>
    </source>
</reference>
<dbReference type="EMBL" id="LZYB01000003">
    <property type="protein sequence ID" value="OBV11002.1"/>
    <property type="molecule type" value="Genomic_DNA"/>
</dbReference>